<comment type="subunit">
    <text evidence="7">Composed of 13 different subunits. Subunits NuoCD, E, F, and G constitute the peripheral sector of the complex.</text>
</comment>
<dbReference type="PANTHER" id="PTHR10371:SF3">
    <property type="entry name" value="NADH DEHYDROGENASE [UBIQUINONE] FLAVOPROTEIN 2, MITOCHONDRIAL"/>
    <property type="match status" value="1"/>
</dbReference>
<evidence type="ECO:0000256" key="7">
    <source>
        <dbReference type="ARBA" id="ARBA00026021"/>
    </source>
</evidence>
<evidence type="ECO:0000313" key="13">
    <source>
        <dbReference type="Proteomes" id="UP000202259"/>
    </source>
</evidence>
<keyword evidence="4 11" id="KW-0479">Metal-binding</keyword>
<dbReference type="GO" id="GO:0003954">
    <property type="term" value="F:NADH dehydrogenase activity"/>
    <property type="evidence" value="ECO:0007669"/>
    <property type="project" value="TreeGrafter"/>
</dbReference>
<feature type="binding site" evidence="11">
    <location>
        <position position="98"/>
    </location>
    <ligand>
        <name>[2Fe-2S] cluster</name>
        <dbReference type="ChEBI" id="CHEBI:190135"/>
    </ligand>
</feature>
<evidence type="ECO:0000256" key="3">
    <source>
        <dbReference type="ARBA" id="ARBA00022714"/>
    </source>
</evidence>
<sequence>METIDTTTIDYQHYLTAPEIAAIEHEASIMETREAAGIEALKVVQENRGWISDESLFAISDLLAIPIAQLEGVATFYNLIYRQPVGEHVIHLCDSIACHLTGLDAVLAAIKQHLNIEYGQTTADGKFTLLSNACLGSCDKAPAMMIGTEHYQHLSPESAVDILQQLAVKGAVNA</sequence>
<gene>
    <name evidence="12" type="ORF">B5D82_02345</name>
</gene>
<proteinExistence type="inferred from homology"/>
<evidence type="ECO:0000256" key="11">
    <source>
        <dbReference type="PIRSR" id="PIRSR000216-1"/>
    </source>
</evidence>
<name>A0A222G4R6_9GAMM</name>
<reference evidence="12 13" key="1">
    <citation type="submission" date="2017-08" db="EMBL/GenBank/DDBJ databases">
        <title>Complete genome of Colwellia sp. NB097-1, a psychrophile bacterium ioslated from Bering Sea.</title>
        <authorList>
            <person name="Chen X."/>
        </authorList>
    </citation>
    <scope>NUCLEOTIDE SEQUENCE [LARGE SCALE GENOMIC DNA]</scope>
    <source>
        <strain evidence="12 13">NB097-1</strain>
    </source>
</reference>
<dbReference type="OrthoDB" id="9807941at2"/>
<feature type="binding site" evidence="11">
    <location>
        <position position="138"/>
    </location>
    <ligand>
        <name>[2Fe-2S] cluster</name>
        <dbReference type="ChEBI" id="CHEBI:190135"/>
    </ligand>
</feature>
<dbReference type="InterPro" id="IPR041921">
    <property type="entry name" value="NuoE_N"/>
</dbReference>
<comment type="cofactor">
    <cofactor evidence="11">
        <name>[2Fe-2S] cluster</name>
        <dbReference type="ChEBI" id="CHEBI:190135"/>
    </cofactor>
    <text evidence="11">Binds 1 [2Fe-2S] cluster.</text>
</comment>
<comment type="similarity">
    <text evidence="1">Belongs to the complex I 24 kDa subunit family.</text>
</comment>
<feature type="binding site" evidence="11">
    <location>
        <position position="93"/>
    </location>
    <ligand>
        <name>[2Fe-2S] cluster</name>
        <dbReference type="ChEBI" id="CHEBI:190135"/>
    </ligand>
</feature>
<comment type="cofactor">
    <cofactor evidence="10">
        <name>[2Fe-2S] cluster</name>
        <dbReference type="ChEBI" id="CHEBI:190135"/>
    </cofactor>
</comment>
<dbReference type="InterPro" id="IPR036249">
    <property type="entry name" value="Thioredoxin-like_sf"/>
</dbReference>
<dbReference type="Gene3D" id="1.10.10.1590">
    <property type="entry name" value="NADH-quinone oxidoreductase subunit E"/>
    <property type="match status" value="1"/>
</dbReference>
<keyword evidence="5 11" id="KW-0408">Iron</keyword>
<evidence type="ECO:0000256" key="5">
    <source>
        <dbReference type="ARBA" id="ARBA00023004"/>
    </source>
</evidence>
<keyword evidence="6 11" id="KW-0411">Iron-sulfur</keyword>
<dbReference type="NCBIfam" id="NF005722">
    <property type="entry name" value="PRK07539.1-2"/>
    <property type="match status" value="1"/>
</dbReference>
<keyword evidence="3 11" id="KW-0001">2Fe-2S</keyword>
<dbReference type="CDD" id="cd03064">
    <property type="entry name" value="TRX_Fd_NuoE"/>
    <property type="match status" value="1"/>
</dbReference>
<dbReference type="Proteomes" id="UP000202259">
    <property type="component" value="Chromosome"/>
</dbReference>
<evidence type="ECO:0000256" key="10">
    <source>
        <dbReference type="ARBA" id="ARBA00034078"/>
    </source>
</evidence>
<dbReference type="KEGG" id="cber:B5D82_02345"/>
<dbReference type="PIRSF" id="PIRSF000216">
    <property type="entry name" value="NADH_DH_24kDa"/>
    <property type="match status" value="1"/>
</dbReference>
<dbReference type="PANTHER" id="PTHR10371">
    <property type="entry name" value="NADH DEHYDROGENASE UBIQUINONE FLAVOPROTEIN 2, MITOCHONDRIAL"/>
    <property type="match status" value="1"/>
</dbReference>
<evidence type="ECO:0000256" key="1">
    <source>
        <dbReference type="ARBA" id="ARBA00010643"/>
    </source>
</evidence>
<evidence type="ECO:0000313" key="12">
    <source>
        <dbReference type="EMBL" id="ASP46722.1"/>
    </source>
</evidence>
<dbReference type="GO" id="GO:0046872">
    <property type="term" value="F:metal ion binding"/>
    <property type="evidence" value="ECO:0007669"/>
    <property type="project" value="UniProtKB-KW"/>
</dbReference>
<dbReference type="PROSITE" id="PS01099">
    <property type="entry name" value="COMPLEX1_24K"/>
    <property type="match status" value="1"/>
</dbReference>
<dbReference type="GO" id="GO:0051537">
    <property type="term" value="F:2 iron, 2 sulfur cluster binding"/>
    <property type="evidence" value="ECO:0007669"/>
    <property type="project" value="UniProtKB-KW"/>
</dbReference>
<keyword evidence="13" id="KW-1185">Reference proteome</keyword>
<dbReference type="InterPro" id="IPR002023">
    <property type="entry name" value="NuoE-like"/>
</dbReference>
<feature type="binding site" evidence="11">
    <location>
        <position position="134"/>
    </location>
    <ligand>
        <name>[2Fe-2S] cluster</name>
        <dbReference type="ChEBI" id="CHEBI:190135"/>
    </ligand>
</feature>
<dbReference type="EMBL" id="CP020465">
    <property type="protein sequence ID" value="ASP46722.1"/>
    <property type="molecule type" value="Genomic_DNA"/>
</dbReference>
<organism evidence="12 13">
    <name type="scientific">Cognaticolwellia beringensis</name>
    <dbReference type="NCBI Taxonomy" id="1967665"/>
    <lineage>
        <taxon>Bacteria</taxon>
        <taxon>Pseudomonadati</taxon>
        <taxon>Pseudomonadota</taxon>
        <taxon>Gammaproteobacteria</taxon>
        <taxon>Alteromonadales</taxon>
        <taxon>Colwelliaceae</taxon>
        <taxon>Cognaticolwellia</taxon>
    </lineage>
</organism>
<evidence type="ECO:0000256" key="2">
    <source>
        <dbReference type="ARBA" id="ARBA00019898"/>
    </source>
</evidence>
<dbReference type="InterPro" id="IPR042128">
    <property type="entry name" value="NuoE_dom"/>
</dbReference>
<dbReference type="SUPFAM" id="SSF52833">
    <property type="entry name" value="Thioredoxin-like"/>
    <property type="match status" value="1"/>
</dbReference>
<dbReference type="Pfam" id="PF01257">
    <property type="entry name" value="2Fe-2S_thioredx"/>
    <property type="match status" value="1"/>
</dbReference>
<dbReference type="RefSeq" id="WP_081148907.1">
    <property type="nucleotide sequence ID" value="NZ_CP020465.1"/>
</dbReference>
<dbReference type="FunFam" id="3.40.30.10:FF:000015">
    <property type="entry name" value="NADH-quinone oxidoreductase subunit E"/>
    <property type="match status" value="1"/>
</dbReference>
<dbReference type="Gene3D" id="3.40.30.10">
    <property type="entry name" value="Glutaredoxin"/>
    <property type="match status" value="1"/>
</dbReference>
<evidence type="ECO:0000256" key="4">
    <source>
        <dbReference type="ARBA" id="ARBA00022723"/>
    </source>
</evidence>
<evidence type="ECO:0000256" key="6">
    <source>
        <dbReference type="ARBA" id="ARBA00023014"/>
    </source>
</evidence>
<protein>
    <recommendedName>
        <fullName evidence="2">NADH-quinone oxidoreductase subunit E</fullName>
    </recommendedName>
    <alternativeName>
        <fullName evidence="8">NADH dehydrogenase I subunit E</fullName>
    </alternativeName>
    <alternativeName>
        <fullName evidence="9">NDH-1 subunit E</fullName>
    </alternativeName>
</protein>
<evidence type="ECO:0000256" key="8">
    <source>
        <dbReference type="ARBA" id="ARBA00031580"/>
    </source>
</evidence>
<accession>A0A222G4R6</accession>
<dbReference type="NCBIfam" id="TIGR01958">
    <property type="entry name" value="nuoE_fam"/>
    <property type="match status" value="1"/>
</dbReference>
<dbReference type="AlphaFoldDB" id="A0A222G4R6"/>
<evidence type="ECO:0000256" key="9">
    <source>
        <dbReference type="ARBA" id="ARBA00032788"/>
    </source>
</evidence>